<accession>A0A811UU66</accession>
<dbReference type="AlphaFoldDB" id="A0A811UU66"/>
<reference evidence="1" key="1">
    <citation type="submission" date="2020-11" db="EMBL/GenBank/DDBJ databases">
        <authorList>
            <person name="Whitehead M."/>
        </authorList>
    </citation>
    <scope>NUCLEOTIDE SEQUENCE</scope>
    <source>
        <strain evidence="1">EGII</strain>
    </source>
</reference>
<protein>
    <submittedName>
        <fullName evidence="1">(Mediterranean fruit fly) hypothetical protein</fullName>
    </submittedName>
</protein>
<evidence type="ECO:0000313" key="2">
    <source>
        <dbReference type="Proteomes" id="UP000606786"/>
    </source>
</evidence>
<dbReference type="EMBL" id="CAJHJT010000033">
    <property type="protein sequence ID" value="CAD7002214.1"/>
    <property type="molecule type" value="Genomic_DNA"/>
</dbReference>
<gene>
    <name evidence="1" type="ORF">CCAP1982_LOCUS10710</name>
</gene>
<evidence type="ECO:0000313" key="1">
    <source>
        <dbReference type="EMBL" id="CAD7002214.1"/>
    </source>
</evidence>
<proteinExistence type="predicted"/>
<name>A0A811UU66_CERCA</name>
<organism evidence="1 2">
    <name type="scientific">Ceratitis capitata</name>
    <name type="common">Mediterranean fruit fly</name>
    <name type="synonym">Tephritis capitata</name>
    <dbReference type="NCBI Taxonomy" id="7213"/>
    <lineage>
        <taxon>Eukaryota</taxon>
        <taxon>Metazoa</taxon>
        <taxon>Ecdysozoa</taxon>
        <taxon>Arthropoda</taxon>
        <taxon>Hexapoda</taxon>
        <taxon>Insecta</taxon>
        <taxon>Pterygota</taxon>
        <taxon>Neoptera</taxon>
        <taxon>Endopterygota</taxon>
        <taxon>Diptera</taxon>
        <taxon>Brachycera</taxon>
        <taxon>Muscomorpha</taxon>
        <taxon>Tephritoidea</taxon>
        <taxon>Tephritidae</taxon>
        <taxon>Ceratitis</taxon>
        <taxon>Ceratitis</taxon>
    </lineage>
</organism>
<keyword evidence="2" id="KW-1185">Reference proteome</keyword>
<sequence length="85" mass="9337">MKESLAKTNVVQVEDKKAAKGFLKILGEVTDAVRSWIGNIGTDLDNSRDINSLVSKMNECLNPKGEKSQHKASSLLLICVLMYLS</sequence>
<comment type="caution">
    <text evidence="1">The sequence shown here is derived from an EMBL/GenBank/DDBJ whole genome shotgun (WGS) entry which is preliminary data.</text>
</comment>
<dbReference type="Proteomes" id="UP000606786">
    <property type="component" value="Unassembled WGS sequence"/>
</dbReference>